<dbReference type="SUPFAM" id="SSF48371">
    <property type="entry name" value="ARM repeat"/>
    <property type="match status" value="1"/>
</dbReference>
<keyword evidence="2" id="KW-1185">Reference proteome</keyword>
<sequence>MFSTREYLDKKSGPYGVGRLSYLQSLVTEFQESAESDTDTKEQILANLANFAYDPINYGYFKKLNVIDLFLDCLDEENEKLVEFAIGGICNCCLDKEIKEQIIEASGIDLVIKCLSKAHENTVMSAITTLIYLTTPKSKRYTTALPVVECMIRYAECQNKQIGTLAQIFLEDYCLPVQIEEAKAVQRQMAEQFSENKT</sequence>
<gene>
    <name evidence="1" type="ORF">PoB_001359000</name>
</gene>
<reference evidence="1 2" key="1">
    <citation type="journal article" date="2021" name="Elife">
        <title>Chloroplast acquisition without the gene transfer in kleptoplastic sea slugs, Plakobranchus ocellatus.</title>
        <authorList>
            <person name="Maeda T."/>
            <person name="Takahashi S."/>
            <person name="Yoshida T."/>
            <person name="Shimamura S."/>
            <person name="Takaki Y."/>
            <person name="Nagai Y."/>
            <person name="Toyoda A."/>
            <person name="Suzuki Y."/>
            <person name="Arimoto A."/>
            <person name="Ishii H."/>
            <person name="Satoh N."/>
            <person name="Nishiyama T."/>
            <person name="Hasebe M."/>
            <person name="Maruyama T."/>
            <person name="Minagawa J."/>
            <person name="Obokata J."/>
            <person name="Shigenobu S."/>
        </authorList>
    </citation>
    <scope>NUCLEOTIDE SEQUENCE [LARGE SCALE GENOMIC DNA]</scope>
</reference>
<dbReference type="PANTHER" id="PTHR46263:SF1">
    <property type="entry name" value="ARMADILLO REPEAT-CONTAINING PROTEIN 7"/>
    <property type="match status" value="1"/>
</dbReference>
<name>A0AAV3YX93_9GAST</name>
<proteinExistence type="predicted"/>
<dbReference type="Gene3D" id="1.25.10.10">
    <property type="entry name" value="Leucine-rich Repeat Variant"/>
    <property type="match status" value="1"/>
</dbReference>
<dbReference type="AlphaFoldDB" id="A0AAV3YX93"/>
<organism evidence="1 2">
    <name type="scientific">Plakobranchus ocellatus</name>
    <dbReference type="NCBI Taxonomy" id="259542"/>
    <lineage>
        <taxon>Eukaryota</taxon>
        <taxon>Metazoa</taxon>
        <taxon>Spiralia</taxon>
        <taxon>Lophotrochozoa</taxon>
        <taxon>Mollusca</taxon>
        <taxon>Gastropoda</taxon>
        <taxon>Heterobranchia</taxon>
        <taxon>Euthyneura</taxon>
        <taxon>Panpulmonata</taxon>
        <taxon>Sacoglossa</taxon>
        <taxon>Placobranchoidea</taxon>
        <taxon>Plakobranchidae</taxon>
        <taxon>Plakobranchus</taxon>
    </lineage>
</organism>
<protein>
    <submittedName>
        <fullName evidence="1">Armadillo repeat-containing protein 7-like</fullName>
    </submittedName>
</protein>
<dbReference type="Proteomes" id="UP000735302">
    <property type="component" value="Unassembled WGS sequence"/>
</dbReference>
<dbReference type="InterPro" id="IPR011989">
    <property type="entry name" value="ARM-like"/>
</dbReference>
<dbReference type="InterPro" id="IPR042462">
    <property type="entry name" value="ARMC7"/>
</dbReference>
<dbReference type="PANTHER" id="PTHR46263">
    <property type="entry name" value="ARMADILLO REPEAT-CONTAINING PROTEIN 7"/>
    <property type="match status" value="1"/>
</dbReference>
<comment type="caution">
    <text evidence="1">The sequence shown here is derived from an EMBL/GenBank/DDBJ whole genome shotgun (WGS) entry which is preliminary data.</text>
</comment>
<evidence type="ECO:0000313" key="2">
    <source>
        <dbReference type="Proteomes" id="UP000735302"/>
    </source>
</evidence>
<evidence type="ECO:0000313" key="1">
    <source>
        <dbReference type="EMBL" id="GFN87084.1"/>
    </source>
</evidence>
<dbReference type="InterPro" id="IPR016024">
    <property type="entry name" value="ARM-type_fold"/>
</dbReference>
<dbReference type="EMBL" id="BLXT01001660">
    <property type="protein sequence ID" value="GFN87084.1"/>
    <property type="molecule type" value="Genomic_DNA"/>
</dbReference>
<accession>A0AAV3YX93</accession>